<organism evidence="2 3">
    <name type="scientific">Kwoniella europaea PYCC6329</name>
    <dbReference type="NCBI Taxonomy" id="1423913"/>
    <lineage>
        <taxon>Eukaryota</taxon>
        <taxon>Fungi</taxon>
        <taxon>Dikarya</taxon>
        <taxon>Basidiomycota</taxon>
        <taxon>Agaricomycotina</taxon>
        <taxon>Tremellomycetes</taxon>
        <taxon>Tremellales</taxon>
        <taxon>Cryptococcaceae</taxon>
        <taxon>Kwoniella</taxon>
    </lineage>
</organism>
<protein>
    <recommendedName>
        <fullName evidence="4">BZIP domain-containing protein</fullName>
    </recommendedName>
</protein>
<name>A0AAX4KV08_9TREE</name>
<reference evidence="2 3" key="1">
    <citation type="submission" date="2024-01" db="EMBL/GenBank/DDBJ databases">
        <title>Comparative genomics of Cryptococcus and Kwoniella reveals pathogenesis evolution and contrasting modes of karyotype evolution via chromosome fusion or intercentromeric recombination.</title>
        <authorList>
            <person name="Coelho M.A."/>
            <person name="David-Palma M."/>
            <person name="Shea T."/>
            <person name="Bowers K."/>
            <person name="McGinley-Smith S."/>
            <person name="Mohammad A.W."/>
            <person name="Gnirke A."/>
            <person name="Yurkov A.M."/>
            <person name="Nowrousian M."/>
            <person name="Sun S."/>
            <person name="Cuomo C.A."/>
            <person name="Heitman J."/>
        </authorList>
    </citation>
    <scope>NUCLEOTIDE SEQUENCE [LARGE SCALE GENOMIC DNA]</scope>
    <source>
        <strain evidence="2 3">PYCC6329</strain>
    </source>
</reference>
<sequence>MYPFGFFPLRPQINLPAWNDESSLGFDLPIWSDMFNSTPFVPFQLTEIPSRDTLDSQVSPFGCFTPEGHRTEWEKSGRNAGTVTGLTSKEKLEKLKAAAMRSREAMKKKREMLRRTDYDGSTEVASKTTNLIISIDTRLENSKSKLFIRDPPPHLLLTHQTILKETLTQISFPSQSPLIFEPSKPKQSSDTNYDTTSHSNLGLLGHSIDLSLQDTEELDFIPFPPSSPGSSPCLPVIVSKSPAACNQVTNTNRLTGLPTM</sequence>
<dbReference type="AlphaFoldDB" id="A0AAX4KV08"/>
<proteinExistence type="predicted"/>
<evidence type="ECO:0000313" key="3">
    <source>
        <dbReference type="Proteomes" id="UP001358614"/>
    </source>
</evidence>
<feature type="region of interest" description="Disordered" evidence="1">
    <location>
        <begin position="176"/>
        <end position="197"/>
    </location>
</feature>
<feature type="compositionally biased region" description="Polar residues" evidence="1">
    <location>
        <begin position="185"/>
        <end position="197"/>
    </location>
</feature>
<dbReference type="EMBL" id="CP144091">
    <property type="protein sequence ID" value="WWD10201.1"/>
    <property type="molecule type" value="Genomic_DNA"/>
</dbReference>
<gene>
    <name evidence="2" type="ORF">V865_008335</name>
</gene>
<accession>A0AAX4KV08</accession>
<evidence type="ECO:0008006" key="4">
    <source>
        <dbReference type="Google" id="ProtNLM"/>
    </source>
</evidence>
<evidence type="ECO:0000256" key="1">
    <source>
        <dbReference type="SAM" id="MobiDB-lite"/>
    </source>
</evidence>
<keyword evidence="3" id="KW-1185">Reference proteome</keyword>
<dbReference type="RefSeq" id="XP_066088168.1">
    <property type="nucleotide sequence ID" value="XM_066232071.1"/>
</dbReference>
<dbReference type="Proteomes" id="UP001358614">
    <property type="component" value="Chromosome 3"/>
</dbReference>
<dbReference type="KEGG" id="ker:91107136"/>
<dbReference type="GeneID" id="91107136"/>
<evidence type="ECO:0000313" key="2">
    <source>
        <dbReference type="EMBL" id="WWD10201.1"/>
    </source>
</evidence>